<evidence type="ECO:0000313" key="2">
    <source>
        <dbReference type="Proteomes" id="UP001601992"/>
    </source>
</evidence>
<evidence type="ECO:0000313" key="1">
    <source>
        <dbReference type="EMBL" id="MFF3573545.1"/>
    </source>
</evidence>
<dbReference type="Pfam" id="PF08922">
    <property type="entry name" value="DUF1905"/>
    <property type="match status" value="1"/>
</dbReference>
<dbReference type="RefSeq" id="WP_218008872.1">
    <property type="nucleotide sequence ID" value="NZ_JBIAQY010000019.1"/>
</dbReference>
<organism evidence="1 2">
    <name type="scientific">Nocardia jiangxiensis</name>
    <dbReference type="NCBI Taxonomy" id="282685"/>
    <lineage>
        <taxon>Bacteria</taxon>
        <taxon>Bacillati</taxon>
        <taxon>Actinomycetota</taxon>
        <taxon>Actinomycetes</taxon>
        <taxon>Mycobacteriales</taxon>
        <taxon>Nocardiaceae</taxon>
        <taxon>Nocardia</taxon>
    </lineage>
</organism>
<accession>A0ABW6SDT4</accession>
<dbReference type="Gene3D" id="2.40.30.100">
    <property type="entry name" value="AF2212/PG0164-like"/>
    <property type="match status" value="1"/>
</dbReference>
<dbReference type="Proteomes" id="UP001601992">
    <property type="component" value="Unassembled WGS sequence"/>
</dbReference>
<protein>
    <submittedName>
        <fullName evidence="1">YdeI/OmpD-associated family protein</fullName>
    </submittedName>
</protein>
<comment type="caution">
    <text evidence="1">The sequence shown here is derived from an EMBL/GenBank/DDBJ whole genome shotgun (WGS) entry which is preliminary data.</text>
</comment>
<dbReference type="InterPro" id="IPR015018">
    <property type="entry name" value="DUF1905"/>
</dbReference>
<dbReference type="InterPro" id="IPR037079">
    <property type="entry name" value="AF2212/PG0164-like_sf"/>
</dbReference>
<name>A0ABW6SDT4_9NOCA</name>
<keyword evidence="2" id="KW-1185">Reference proteome</keyword>
<sequence length="167" mass="17982">MTIRATESGRLGSAHCGEGYGAIVQRFEARIEPARGGGAFVPVPAEAIDALGGGGRIPVRATFDGIEYTGSIASMGAGPCLGIRKDIRVALHKTPGDTVAVTVERDTAERTVEIPEDLAAALDEANLRTRFDALSYSRRREYVIAVTEAKRSETRIRRIEKTIEALR</sequence>
<dbReference type="EMBL" id="JBIAQY010000019">
    <property type="protein sequence ID" value="MFF3573545.1"/>
    <property type="molecule type" value="Genomic_DNA"/>
</dbReference>
<proteinExistence type="predicted"/>
<dbReference type="Pfam" id="PF13376">
    <property type="entry name" value="OmdA"/>
    <property type="match status" value="1"/>
</dbReference>
<gene>
    <name evidence="1" type="ORF">ACFYXQ_37895</name>
</gene>
<reference evidence="1 2" key="1">
    <citation type="submission" date="2024-10" db="EMBL/GenBank/DDBJ databases">
        <title>The Natural Products Discovery Center: Release of the First 8490 Sequenced Strains for Exploring Actinobacteria Biosynthetic Diversity.</title>
        <authorList>
            <person name="Kalkreuter E."/>
            <person name="Kautsar S.A."/>
            <person name="Yang D."/>
            <person name="Bader C.D."/>
            <person name="Teijaro C.N."/>
            <person name="Fluegel L."/>
            <person name="Davis C.M."/>
            <person name="Simpson J.R."/>
            <person name="Lauterbach L."/>
            <person name="Steele A.D."/>
            <person name="Gui C."/>
            <person name="Meng S."/>
            <person name="Li G."/>
            <person name="Viehrig K."/>
            <person name="Ye F."/>
            <person name="Su P."/>
            <person name="Kiefer A.F."/>
            <person name="Nichols A."/>
            <person name="Cepeda A.J."/>
            <person name="Yan W."/>
            <person name="Fan B."/>
            <person name="Jiang Y."/>
            <person name="Adhikari A."/>
            <person name="Zheng C.-J."/>
            <person name="Schuster L."/>
            <person name="Cowan T.M."/>
            <person name="Smanski M.J."/>
            <person name="Chevrette M.G."/>
            <person name="De Carvalho L.P.S."/>
            <person name="Shen B."/>
        </authorList>
    </citation>
    <scope>NUCLEOTIDE SEQUENCE [LARGE SCALE GENOMIC DNA]</scope>
    <source>
        <strain evidence="1 2">NPDC002593</strain>
    </source>
</reference>
<dbReference type="SUPFAM" id="SSF141694">
    <property type="entry name" value="AF2212/PG0164-like"/>
    <property type="match status" value="1"/>
</dbReference>